<evidence type="ECO:0000313" key="7">
    <source>
        <dbReference type="EMBL" id="EST11302.1"/>
    </source>
</evidence>
<dbReference type="GO" id="GO:0046872">
    <property type="term" value="F:metal ion binding"/>
    <property type="evidence" value="ECO:0007669"/>
    <property type="project" value="UniProtKB-KW"/>
</dbReference>
<comment type="PTM">
    <text evidence="5">Carbamylation allows a single lysine to coordinate two divalent metal cations.</text>
</comment>
<dbReference type="AlphaFoldDB" id="V6IVT4"/>
<dbReference type="eggNOG" id="COG0044">
    <property type="taxonomic scope" value="Bacteria"/>
</dbReference>
<feature type="domain" description="Amidohydrolase-related" evidence="6">
    <location>
        <begin position="50"/>
        <end position="434"/>
    </location>
</feature>
<evidence type="ECO:0000313" key="8">
    <source>
        <dbReference type="Proteomes" id="UP000018296"/>
    </source>
</evidence>
<feature type="modified residue" description="N6-carboxylysine" evidence="5">
    <location>
        <position position="150"/>
    </location>
</feature>
<proteinExistence type="inferred from homology"/>
<comment type="similarity">
    <text evidence="2">Belongs to the metallo-dependent hydrolases superfamily. Hydantoinase/dihydropyrimidinase family.</text>
</comment>
<dbReference type="EMBL" id="AWTC01000013">
    <property type="protein sequence ID" value="EST11302.1"/>
    <property type="molecule type" value="Genomic_DNA"/>
</dbReference>
<dbReference type="InterPro" id="IPR050378">
    <property type="entry name" value="Metallo-dep_Hydrolases_sf"/>
</dbReference>
<evidence type="ECO:0000256" key="1">
    <source>
        <dbReference type="ARBA" id="ARBA00001947"/>
    </source>
</evidence>
<dbReference type="InterPro" id="IPR032466">
    <property type="entry name" value="Metal_Hydrolase"/>
</dbReference>
<dbReference type="NCBIfam" id="TIGR02033">
    <property type="entry name" value="D-hydantoinase"/>
    <property type="match status" value="1"/>
</dbReference>
<dbReference type="GO" id="GO:0016812">
    <property type="term" value="F:hydrolase activity, acting on carbon-nitrogen (but not peptide) bonds, in cyclic amides"/>
    <property type="evidence" value="ECO:0007669"/>
    <property type="project" value="TreeGrafter"/>
</dbReference>
<dbReference type="PATRIC" id="fig|1395513.3.peg.2703"/>
<protein>
    <recommendedName>
        <fullName evidence="6">Amidohydrolase-related domain-containing protein</fullName>
    </recommendedName>
</protein>
<dbReference type="Pfam" id="PF01979">
    <property type="entry name" value="Amidohydro_1"/>
    <property type="match status" value="1"/>
</dbReference>
<dbReference type="Gene3D" id="2.30.40.10">
    <property type="entry name" value="Urease, subunit C, domain 1"/>
    <property type="match status" value="1"/>
</dbReference>
<dbReference type="PANTHER" id="PTHR11647">
    <property type="entry name" value="HYDRANTOINASE/DIHYDROPYRIMIDINASE FAMILY MEMBER"/>
    <property type="match status" value="1"/>
</dbReference>
<dbReference type="FunFam" id="3.20.20.140:FF:000174">
    <property type="entry name" value="Dihydropyrimidinase-related protein 2"/>
    <property type="match status" value="1"/>
</dbReference>
<gene>
    <name evidence="7" type="ORF">P343_13330</name>
</gene>
<dbReference type="SUPFAM" id="SSF51556">
    <property type="entry name" value="Metallo-dependent hydrolases"/>
    <property type="match status" value="1"/>
</dbReference>
<dbReference type="GO" id="GO:0005829">
    <property type="term" value="C:cytosol"/>
    <property type="evidence" value="ECO:0007669"/>
    <property type="project" value="TreeGrafter"/>
</dbReference>
<dbReference type="InterPro" id="IPR011778">
    <property type="entry name" value="Hydantoinase/dihydroPyrase"/>
</dbReference>
<comment type="cofactor">
    <cofactor evidence="1">
        <name>Zn(2+)</name>
        <dbReference type="ChEBI" id="CHEBI:29105"/>
    </cofactor>
</comment>
<dbReference type="InterPro" id="IPR011059">
    <property type="entry name" value="Metal-dep_hydrolase_composite"/>
</dbReference>
<sequence length="454" mass="50518">MLDLLIKNGRVCSAKSTRKMDIGVRAGKIVVLAERLEQDASEIVDAEGCYVLPGIIDVHTHIDHWGGTANTEDTFFTGSRAAAFGGTTTFIDFAVQRPEENVRTAVTRRIRQIENESCIDYGVHAHVTDSSKTTIELIPELIADGFTSFKMFTTYKSAGFKIEDPDMLTLMNVITEHGGFSMVHAENDSFCEELTGRLLAKDQADVVHYAQSRPPMAEIECISRLLLFAKVTGAKLYIVHVTTAESVELIRQAKREGVDVTAETCTHYLILDDCCYQRNDGYKYVMAPPLRKEKDIEALWAGLLDGTLSIVSSDHCDYSTDKKIAAKTNFTKISPGLHGIEWLWPLMYEHAVARRDIPIEKVVGWLSENPAKVFGIADRKGKIDIGMDADLFLFDPKPTKVLDDRNHHMSSDFCPYKSEQVTGSPVKVYTNGKLIVDGDIFLGEKGEGRLLLSK</sequence>
<accession>V6IVT4</accession>
<keyword evidence="8" id="KW-1185">Reference proteome</keyword>
<evidence type="ECO:0000259" key="6">
    <source>
        <dbReference type="Pfam" id="PF01979"/>
    </source>
</evidence>
<name>V6IVT4_9BACL</name>
<reference evidence="7 8" key="1">
    <citation type="journal article" date="2013" name="Genome Announc.">
        <title>Genome Sequence of Sporolactobacillus laevolacticus DSM442, an Efficient Polymer-Grade D-Lactate Producer from Agricultural Waste Cottonseed as a Nitrogen Source.</title>
        <authorList>
            <person name="Wang H."/>
            <person name="Wang L."/>
            <person name="Ju J."/>
            <person name="Yu B."/>
            <person name="Ma Y."/>
        </authorList>
    </citation>
    <scope>NUCLEOTIDE SEQUENCE [LARGE SCALE GENOMIC DNA]</scope>
    <source>
        <strain evidence="7 8">DSM 442</strain>
    </source>
</reference>
<evidence type="ECO:0000256" key="2">
    <source>
        <dbReference type="ARBA" id="ARBA00008829"/>
    </source>
</evidence>
<dbReference type="SUPFAM" id="SSF51338">
    <property type="entry name" value="Composite domain of metallo-dependent hydrolases"/>
    <property type="match status" value="1"/>
</dbReference>
<organism evidence="7 8">
    <name type="scientific">Sporolactobacillus laevolacticus DSM 442</name>
    <dbReference type="NCBI Taxonomy" id="1395513"/>
    <lineage>
        <taxon>Bacteria</taxon>
        <taxon>Bacillati</taxon>
        <taxon>Bacillota</taxon>
        <taxon>Bacilli</taxon>
        <taxon>Bacillales</taxon>
        <taxon>Sporolactobacillaceae</taxon>
        <taxon>Sporolactobacillus</taxon>
    </lineage>
</organism>
<evidence type="ECO:0000256" key="4">
    <source>
        <dbReference type="ARBA" id="ARBA00022801"/>
    </source>
</evidence>
<dbReference type="InterPro" id="IPR006680">
    <property type="entry name" value="Amidohydro-rel"/>
</dbReference>
<dbReference type="STRING" id="1395513.P343_13330"/>
<dbReference type="PANTHER" id="PTHR11647:SF1">
    <property type="entry name" value="COLLAPSIN RESPONSE MEDIATOR PROTEIN"/>
    <property type="match status" value="1"/>
</dbReference>
<comment type="caution">
    <text evidence="7">The sequence shown here is derived from an EMBL/GenBank/DDBJ whole genome shotgun (WGS) entry which is preliminary data.</text>
</comment>
<dbReference type="Gene3D" id="3.20.20.140">
    <property type="entry name" value="Metal-dependent hydrolases"/>
    <property type="match status" value="1"/>
</dbReference>
<evidence type="ECO:0000256" key="3">
    <source>
        <dbReference type="ARBA" id="ARBA00022723"/>
    </source>
</evidence>
<keyword evidence="4" id="KW-0378">Hydrolase</keyword>
<evidence type="ECO:0000256" key="5">
    <source>
        <dbReference type="PIRSR" id="PIRSR611778-50"/>
    </source>
</evidence>
<keyword evidence="3" id="KW-0479">Metal-binding</keyword>
<dbReference type="Proteomes" id="UP000018296">
    <property type="component" value="Unassembled WGS sequence"/>
</dbReference>
<dbReference type="RefSeq" id="WP_023510902.1">
    <property type="nucleotide sequence ID" value="NZ_AWTC01000013.1"/>
</dbReference>